<dbReference type="EMBL" id="CP061800">
    <property type="protein sequence ID" value="QTA90981.1"/>
    <property type="molecule type" value="Genomic_DNA"/>
</dbReference>
<dbReference type="InterPro" id="IPR002686">
    <property type="entry name" value="Transposase_17"/>
</dbReference>
<evidence type="ECO:0000313" key="2">
    <source>
        <dbReference type="EMBL" id="QTA90981.1"/>
    </source>
</evidence>
<dbReference type="PANTHER" id="PTHR36966">
    <property type="entry name" value="REP-ASSOCIATED TYROSINE TRANSPOSASE"/>
    <property type="match status" value="1"/>
</dbReference>
<gene>
    <name evidence="2" type="ORF">dnm_070450</name>
</gene>
<dbReference type="InterPro" id="IPR052715">
    <property type="entry name" value="RAYT_transposase"/>
</dbReference>
<dbReference type="GO" id="GO:0043565">
    <property type="term" value="F:sequence-specific DNA binding"/>
    <property type="evidence" value="ECO:0007669"/>
    <property type="project" value="TreeGrafter"/>
</dbReference>
<evidence type="ECO:0000313" key="3">
    <source>
        <dbReference type="Proteomes" id="UP000663722"/>
    </source>
</evidence>
<dbReference type="InterPro" id="IPR036515">
    <property type="entry name" value="Transposase_17_sf"/>
</dbReference>
<name>A0A975BSS3_9BACT</name>
<dbReference type="AlphaFoldDB" id="A0A975BSS3"/>
<evidence type="ECO:0000259" key="1">
    <source>
        <dbReference type="SMART" id="SM01321"/>
    </source>
</evidence>
<dbReference type="GO" id="GO:0004803">
    <property type="term" value="F:transposase activity"/>
    <property type="evidence" value="ECO:0007669"/>
    <property type="project" value="InterPro"/>
</dbReference>
<keyword evidence="3" id="KW-1185">Reference proteome</keyword>
<dbReference type="PANTHER" id="PTHR36966:SF1">
    <property type="entry name" value="REP-ASSOCIATED TYROSINE TRANSPOSASE"/>
    <property type="match status" value="1"/>
</dbReference>
<dbReference type="KEGG" id="dmm:dnm_070450"/>
<protein>
    <submittedName>
        <fullName evidence="2">Transposase IS200-like domain-containing protein</fullName>
    </submittedName>
</protein>
<feature type="domain" description="Transposase IS200-like" evidence="1">
    <location>
        <begin position="14"/>
        <end position="128"/>
    </location>
</feature>
<dbReference type="Proteomes" id="UP000663722">
    <property type="component" value="Chromosome"/>
</dbReference>
<sequence length="180" mass="21979">MMKSSEHTPIHLFADNSPYFITGAIYKKRPLLENSDIKKKLSELIRKYFAKYNWELHHWVVLNNHYHVMGKSRRGDDLVPLIRNIHRTSAIRIHKLTRCGKPVWWNYWDYCPRNEKEYMTRVNYLLNNPVKHGYVRNLRNYPFSSFHTLYEEKGRDELIWQFKKYPDYSKLVLPEKKDDF</sequence>
<dbReference type="NCBIfam" id="NF047646">
    <property type="entry name" value="REP_Tyr_transpos"/>
    <property type="match status" value="1"/>
</dbReference>
<dbReference type="Pfam" id="PF01797">
    <property type="entry name" value="Y1_Tnp"/>
    <property type="match status" value="1"/>
</dbReference>
<organism evidence="2 3">
    <name type="scientific">Desulfonema magnum</name>
    <dbReference type="NCBI Taxonomy" id="45655"/>
    <lineage>
        <taxon>Bacteria</taxon>
        <taxon>Pseudomonadati</taxon>
        <taxon>Thermodesulfobacteriota</taxon>
        <taxon>Desulfobacteria</taxon>
        <taxon>Desulfobacterales</taxon>
        <taxon>Desulfococcaceae</taxon>
        <taxon>Desulfonema</taxon>
    </lineage>
</organism>
<proteinExistence type="predicted"/>
<dbReference type="Gene3D" id="3.30.70.1290">
    <property type="entry name" value="Transposase IS200-like"/>
    <property type="match status" value="1"/>
</dbReference>
<reference evidence="2" key="1">
    <citation type="journal article" date="2021" name="Microb. Physiol.">
        <title>Proteogenomic Insights into the Physiology of Marine, Sulfate-Reducing, Filamentous Desulfonema limicola and Desulfonema magnum.</title>
        <authorList>
            <person name="Schnaars V."/>
            <person name="Wohlbrand L."/>
            <person name="Scheve S."/>
            <person name="Hinrichs C."/>
            <person name="Reinhardt R."/>
            <person name="Rabus R."/>
        </authorList>
    </citation>
    <scope>NUCLEOTIDE SEQUENCE</scope>
    <source>
        <strain evidence="2">4be13</strain>
    </source>
</reference>
<dbReference type="SMART" id="SM01321">
    <property type="entry name" value="Y1_Tnp"/>
    <property type="match status" value="1"/>
</dbReference>
<dbReference type="SUPFAM" id="SSF143422">
    <property type="entry name" value="Transposase IS200-like"/>
    <property type="match status" value="1"/>
</dbReference>
<accession>A0A975BSS3</accession>
<dbReference type="GO" id="GO:0006313">
    <property type="term" value="P:DNA transposition"/>
    <property type="evidence" value="ECO:0007669"/>
    <property type="project" value="InterPro"/>
</dbReference>